<evidence type="ECO:0000313" key="4">
    <source>
        <dbReference type="Proteomes" id="UP000199373"/>
    </source>
</evidence>
<proteinExistence type="predicted"/>
<dbReference type="AlphaFoldDB" id="A0A1I0PKF9"/>
<feature type="domain" description="Tail specific protease" evidence="2">
    <location>
        <begin position="297"/>
        <end position="475"/>
    </location>
</feature>
<sequence length="541" mass="62793">MNNVRQSRRALLLLTMLSAATLVQAQLPNDSIVADFRCFVHQLETTHPDPYTNYGGKVYFHRAAAETVWDLEQDSVTNSEELCWRIRAFLAPLRDGHTQIYYPGRQSFDRLVPIRFKAAGDGVIVSRLPREYQHLIGSRLMAIENIQTKVLGEEMLKLYPAENEIGKLANICTRGHQPVVLGRIIPNLRQDTITYHLMSPEGKVVRLPLALIPVEQWKEWYNVKPTLDHRFPTDNLAFAFVDKQKNTMYFRASSIMARDNIEYMRQTGMDFYDDLKYCYDNVFHQKMPTDTLEAISSMPSFSEEFEKMLLQMKHHQSENLIIDLRGNGGGWTPITLPTLYQLWGDDYLQKNFQNYFYRLVSPLYLQKINMTLEQFNAENHADYEYGDYTFFESDEETQAVTDERRAQFVKSCMSSVKNKLAKQNGRPVYTPKQVYVLTDANTFSAAFHYMFYLWKMGAKIVGVPSGQAPNTYMEVTHFSLPRTKLEGSISNSMQLFLPANDPNAKQVIPDILITCDDYKRYHFDNQTEVLYLLDYIRSQVK</sequence>
<organism evidence="3 4">
    <name type="scientific">Prevotella aff. ruminicola Tc2-24</name>
    <dbReference type="NCBI Taxonomy" id="81582"/>
    <lineage>
        <taxon>Bacteria</taxon>
        <taxon>Pseudomonadati</taxon>
        <taxon>Bacteroidota</taxon>
        <taxon>Bacteroidia</taxon>
        <taxon>Bacteroidales</taxon>
        <taxon>Prevotellaceae</taxon>
        <taxon>Prevotella</taxon>
    </lineage>
</organism>
<evidence type="ECO:0000313" key="3">
    <source>
        <dbReference type="EMBL" id="SEW14917.1"/>
    </source>
</evidence>
<gene>
    <name evidence="3" type="ORF">SAMN04487850_1835</name>
</gene>
<accession>A0A1I0PKF9</accession>
<dbReference type="GO" id="GO:0008236">
    <property type="term" value="F:serine-type peptidase activity"/>
    <property type="evidence" value="ECO:0007669"/>
    <property type="project" value="InterPro"/>
</dbReference>
<evidence type="ECO:0000259" key="2">
    <source>
        <dbReference type="Pfam" id="PF03572"/>
    </source>
</evidence>
<feature type="signal peptide" evidence="1">
    <location>
        <begin position="1"/>
        <end position="25"/>
    </location>
</feature>
<dbReference type="Pfam" id="PF03572">
    <property type="entry name" value="Peptidase_S41"/>
    <property type="match status" value="1"/>
</dbReference>
<dbReference type="InterPro" id="IPR005151">
    <property type="entry name" value="Tail-specific_protease"/>
</dbReference>
<keyword evidence="4" id="KW-1185">Reference proteome</keyword>
<dbReference type="Gene3D" id="3.90.226.10">
    <property type="entry name" value="2-enoyl-CoA Hydratase, Chain A, domain 1"/>
    <property type="match status" value="1"/>
</dbReference>
<dbReference type="InterPro" id="IPR029045">
    <property type="entry name" value="ClpP/crotonase-like_dom_sf"/>
</dbReference>
<keyword evidence="1" id="KW-0732">Signal</keyword>
<dbReference type="RefSeq" id="WP_091916048.1">
    <property type="nucleotide sequence ID" value="NZ_FOIQ01000004.1"/>
</dbReference>
<name>A0A1I0PKF9_9BACT</name>
<dbReference type="GO" id="GO:0006508">
    <property type="term" value="P:proteolysis"/>
    <property type="evidence" value="ECO:0007669"/>
    <property type="project" value="InterPro"/>
</dbReference>
<dbReference type="Proteomes" id="UP000199373">
    <property type="component" value="Unassembled WGS sequence"/>
</dbReference>
<dbReference type="EMBL" id="FOIQ01000004">
    <property type="protein sequence ID" value="SEW14917.1"/>
    <property type="molecule type" value="Genomic_DNA"/>
</dbReference>
<protein>
    <submittedName>
        <fullName evidence="3">Peptidase family S41</fullName>
    </submittedName>
</protein>
<reference evidence="3 4" key="1">
    <citation type="submission" date="2016-10" db="EMBL/GenBank/DDBJ databases">
        <authorList>
            <person name="de Groot N.N."/>
        </authorList>
    </citation>
    <scope>NUCLEOTIDE SEQUENCE [LARGE SCALE GENOMIC DNA]</scope>
    <source>
        <strain evidence="3 4">TC2-24</strain>
    </source>
</reference>
<feature type="chain" id="PRO_5011749775" evidence="1">
    <location>
        <begin position="26"/>
        <end position="541"/>
    </location>
</feature>
<dbReference type="SUPFAM" id="SSF52096">
    <property type="entry name" value="ClpP/crotonase"/>
    <property type="match status" value="1"/>
</dbReference>
<evidence type="ECO:0000256" key="1">
    <source>
        <dbReference type="SAM" id="SignalP"/>
    </source>
</evidence>